<sequence length="43" mass="4431">MIKVTCLGAAGSVTGSNYLVENSQGKKVLVDCGLFQGGKQIES</sequence>
<dbReference type="InterPro" id="IPR036866">
    <property type="entry name" value="RibonucZ/Hydroxyglut_hydro"/>
</dbReference>
<organism evidence="1">
    <name type="scientific">marine sediment metagenome</name>
    <dbReference type="NCBI Taxonomy" id="412755"/>
    <lineage>
        <taxon>unclassified sequences</taxon>
        <taxon>metagenomes</taxon>
        <taxon>ecological metagenomes</taxon>
    </lineage>
</organism>
<accession>X1UM36</accession>
<dbReference type="SUPFAM" id="SSF56281">
    <property type="entry name" value="Metallo-hydrolase/oxidoreductase"/>
    <property type="match status" value="1"/>
</dbReference>
<gene>
    <name evidence="1" type="ORF">S12H4_61173</name>
</gene>
<evidence type="ECO:0000313" key="1">
    <source>
        <dbReference type="EMBL" id="GAJ18518.1"/>
    </source>
</evidence>
<name>X1UM36_9ZZZZ</name>
<proteinExistence type="predicted"/>
<dbReference type="EMBL" id="BARW01040515">
    <property type="protein sequence ID" value="GAJ18518.1"/>
    <property type="molecule type" value="Genomic_DNA"/>
</dbReference>
<evidence type="ECO:0008006" key="2">
    <source>
        <dbReference type="Google" id="ProtNLM"/>
    </source>
</evidence>
<dbReference type="Gene3D" id="3.60.15.10">
    <property type="entry name" value="Ribonuclease Z/Hydroxyacylglutathione hydrolase-like"/>
    <property type="match status" value="1"/>
</dbReference>
<comment type="caution">
    <text evidence="1">The sequence shown here is derived from an EMBL/GenBank/DDBJ whole genome shotgun (WGS) entry which is preliminary data.</text>
</comment>
<feature type="non-terminal residue" evidence="1">
    <location>
        <position position="43"/>
    </location>
</feature>
<reference evidence="1" key="1">
    <citation type="journal article" date="2014" name="Front. Microbiol.">
        <title>High frequency of phylogenetically diverse reductive dehalogenase-homologous genes in deep subseafloor sedimentary metagenomes.</title>
        <authorList>
            <person name="Kawai M."/>
            <person name="Futagami T."/>
            <person name="Toyoda A."/>
            <person name="Takaki Y."/>
            <person name="Nishi S."/>
            <person name="Hori S."/>
            <person name="Arai W."/>
            <person name="Tsubouchi T."/>
            <person name="Morono Y."/>
            <person name="Uchiyama I."/>
            <person name="Ito T."/>
            <person name="Fujiyama A."/>
            <person name="Inagaki F."/>
            <person name="Takami H."/>
        </authorList>
    </citation>
    <scope>NUCLEOTIDE SEQUENCE</scope>
    <source>
        <strain evidence="1">Expedition CK06-06</strain>
    </source>
</reference>
<protein>
    <recommendedName>
        <fullName evidence="2">Metallo-beta-lactamase domain-containing protein</fullName>
    </recommendedName>
</protein>
<dbReference type="AlphaFoldDB" id="X1UM36"/>